<keyword evidence="7 13" id="KW-1133">Transmembrane helix</keyword>
<comment type="subcellular location">
    <subcellularLocation>
        <location evidence="1">Cell inner membrane</location>
        <topology evidence="1">Multi-pass membrane protein</topology>
    </subcellularLocation>
</comment>
<evidence type="ECO:0000313" key="15">
    <source>
        <dbReference type="EMBL" id="CUU53760.1"/>
    </source>
</evidence>
<evidence type="ECO:0000256" key="11">
    <source>
        <dbReference type="ARBA" id="ARBA00023136"/>
    </source>
</evidence>
<evidence type="ECO:0000256" key="3">
    <source>
        <dbReference type="ARBA" id="ARBA00022475"/>
    </source>
</evidence>
<keyword evidence="8" id="KW-0560">Oxidoreductase</keyword>
<feature type="compositionally biased region" description="Gly residues" evidence="12">
    <location>
        <begin position="424"/>
        <end position="433"/>
    </location>
</feature>
<dbReference type="CDD" id="cd03512">
    <property type="entry name" value="Alkane-hydroxylase"/>
    <property type="match status" value="1"/>
</dbReference>
<feature type="transmembrane region" description="Helical" evidence="13">
    <location>
        <begin position="136"/>
        <end position="157"/>
    </location>
</feature>
<accession>A0A0S4QDP3</accession>
<sequence>MVFGSRDPFPRAPGGWKVTRMAAPVLVGRDGTRWRDGKRYMWLTALVPPVLPIVSFGLWHRTGSGIPWWLAVVFVFGLLPLLDATTPKDPVAAPEWARPALDADRYYRWCTFLYLPLTGICLVLGCWAWAHGDLSAVERVAVVGAIGTVTGIGINTAHELGHKRDRLERILSKAMLATTAYGHFYVEHNRGHHVRVATPADPASARLGESFWRFWPRTVSGSLRSAWDLEARRLRLRGRSPWSVRNEVLTSWAYTVVLFGALAGVFGPSVLAFLVLQAVVGFSLLEAVNYVEHYGLARQRTATGRYEKVDPRHSWNSDDVISNLALYHLPRHSDHHANPTVRYQSLRSFSFAPQLPTGYGTMILASLVPRLWFQVMDPRVVAHYDGDVTRANLDPRRRAELVARFRDTDAGRATDVGHMTDVGGRAGAGGTAGAGSAVPSVGVPADRSRSGTGPGIG</sequence>
<evidence type="ECO:0000256" key="7">
    <source>
        <dbReference type="ARBA" id="ARBA00022989"/>
    </source>
</evidence>
<keyword evidence="4" id="KW-0997">Cell inner membrane</keyword>
<proteinExistence type="inferred from homology"/>
<dbReference type="InterPro" id="IPR033885">
    <property type="entry name" value="AlkB/XylM"/>
</dbReference>
<feature type="transmembrane region" description="Helical" evidence="13">
    <location>
        <begin position="66"/>
        <end position="85"/>
    </location>
</feature>
<dbReference type="GO" id="GO:0004497">
    <property type="term" value="F:monooxygenase activity"/>
    <property type="evidence" value="ECO:0007669"/>
    <property type="project" value="UniProtKB-KW"/>
</dbReference>
<feature type="domain" description="Fatty acid desaturase" evidence="14">
    <location>
        <begin position="145"/>
        <end position="362"/>
    </location>
</feature>
<keyword evidence="10 15" id="KW-0503">Monooxygenase</keyword>
<keyword evidence="3" id="KW-1003">Cell membrane</keyword>
<dbReference type="AlphaFoldDB" id="A0A0S4QDP3"/>
<feature type="region of interest" description="Disordered" evidence="12">
    <location>
        <begin position="414"/>
        <end position="457"/>
    </location>
</feature>
<feature type="compositionally biased region" description="Low complexity" evidence="12">
    <location>
        <begin position="434"/>
        <end position="445"/>
    </location>
</feature>
<evidence type="ECO:0000259" key="14">
    <source>
        <dbReference type="Pfam" id="PF00487"/>
    </source>
</evidence>
<evidence type="ECO:0000256" key="13">
    <source>
        <dbReference type="SAM" id="Phobius"/>
    </source>
</evidence>
<protein>
    <submittedName>
        <fullName evidence="15">Alkane 1-monooxygenase</fullName>
    </submittedName>
</protein>
<keyword evidence="16" id="KW-1185">Reference proteome</keyword>
<comment type="similarity">
    <text evidence="2">Belongs to the fatty acid desaturase type 1 family. AlkB subfamily.</text>
</comment>
<dbReference type="Proteomes" id="UP000198802">
    <property type="component" value="Unassembled WGS sequence"/>
</dbReference>
<dbReference type="GO" id="GO:0005886">
    <property type="term" value="C:plasma membrane"/>
    <property type="evidence" value="ECO:0007669"/>
    <property type="project" value="UniProtKB-SubCell"/>
</dbReference>
<keyword evidence="6" id="KW-0479">Metal-binding</keyword>
<evidence type="ECO:0000256" key="9">
    <source>
        <dbReference type="ARBA" id="ARBA00023004"/>
    </source>
</evidence>
<keyword evidence="11 13" id="KW-0472">Membrane</keyword>
<evidence type="ECO:0000256" key="2">
    <source>
        <dbReference type="ARBA" id="ARBA00010823"/>
    </source>
</evidence>
<keyword evidence="9" id="KW-0408">Iron</keyword>
<evidence type="ECO:0000256" key="6">
    <source>
        <dbReference type="ARBA" id="ARBA00022723"/>
    </source>
</evidence>
<dbReference type="PANTHER" id="PTHR38674">
    <property type="entry name" value="ALKANE 1-MONOOXYGENASE 1"/>
    <property type="match status" value="1"/>
</dbReference>
<evidence type="ECO:0000256" key="12">
    <source>
        <dbReference type="SAM" id="MobiDB-lite"/>
    </source>
</evidence>
<feature type="transmembrane region" description="Helical" evidence="13">
    <location>
        <begin position="106"/>
        <end position="130"/>
    </location>
</feature>
<evidence type="ECO:0000256" key="5">
    <source>
        <dbReference type="ARBA" id="ARBA00022692"/>
    </source>
</evidence>
<gene>
    <name evidence="15" type="ORF">Ga0074812_101258</name>
</gene>
<evidence type="ECO:0000256" key="10">
    <source>
        <dbReference type="ARBA" id="ARBA00023033"/>
    </source>
</evidence>
<keyword evidence="5 13" id="KW-0812">Transmembrane</keyword>
<dbReference type="GO" id="GO:0006629">
    <property type="term" value="P:lipid metabolic process"/>
    <property type="evidence" value="ECO:0007669"/>
    <property type="project" value="InterPro"/>
</dbReference>
<evidence type="ECO:0000256" key="8">
    <source>
        <dbReference type="ARBA" id="ARBA00023002"/>
    </source>
</evidence>
<name>A0A0S4QDP3_9ACTN</name>
<dbReference type="EMBL" id="FAOZ01000001">
    <property type="protein sequence ID" value="CUU53760.1"/>
    <property type="molecule type" value="Genomic_DNA"/>
</dbReference>
<reference evidence="16" key="1">
    <citation type="submission" date="2015-11" db="EMBL/GenBank/DDBJ databases">
        <authorList>
            <person name="Varghese N."/>
        </authorList>
    </citation>
    <scope>NUCLEOTIDE SEQUENCE [LARGE SCALE GENOMIC DNA]</scope>
    <source>
        <strain evidence="16">DSM 45899</strain>
    </source>
</reference>
<dbReference type="InterPro" id="IPR005804">
    <property type="entry name" value="FA_desaturase_dom"/>
</dbReference>
<evidence type="ECO:0000256" key="1">
    <source>
        <dbReference type="ARBA" id="ARBA00004429"/>
    </source>
</evidence>
<organism evidence="15 16">
    <name type="scientific">Parafrankia irregularis</name>
    <dbReference type="NCBI Taxonomy" id="795642"/>
    <lineage>
        <taxon>Bacteria</taxon>
        <taxon>Bacillati</taxon>
        <taxon>Actinomycetota</taxon>
        <taxon>Actinomycetes</taxon>
        <taxon>Frankiales</taxon>
        <taxon>Frankiaceae</taxon>
        <taxon>Parafrankia</taxon>
    </lineage>
</organism>
<evidence type="ECO:0000256" key="4">
    <source>
        <dbReference type="ARBA" id="ARBA00022519"/>
    </source>
</evidence>
<feature type="transmembrane region" description="Helical" evidence="13">
    <location>
        <begin position="40"/>
        <end position="60"/>
    </location>
</feature>
<dbReference type="PANTHER" id="PTHR38674:SF1">
    <property type="entry name" value="ALKANE 1-MONOOXYGENASE 1"/>
    <property type="match status" value="1"/>
</dbReference>
<evidence type="ECO:0000313" key="16">
    <source>
        <dbReference type="Proteomes" id="UP000198802"/>
    </source>
</evidence>
<dbReference type="Pfam" id="PF00487">
    <property type="entry name" value="FA_desaturase"/>
    <property type="match status" value="1"/>
</dbReference>
<dbReference type="GO" id="GO:0046872">
    <property type="term" value="F:metal ion binding"/>
    <property type="evidence" value="ECO:0007669"/>
    <property type="project" value="UniProtKB-KW"/>
</dbReference>